<organism evidence="2 3">
    <name type="scientific">Mesorhizobium denitrificans</name>
    <dbReference type="NCBI Taxonomy" id="2294114"/>
    <lineage>
        <taxon>Bacteria</taxon>
        <taxon>Pseudomonadati</taxon>
        <taxon>Pseudomonadota</taxon>
        <taxon>Alphaproteobacteria</taxon>
        <taxon>Hyphomicrobiales</taxon>
        <taxon>Phyllobacteriaceae</taxon>
        <taxon>Mesorhizobium</taxon>
    </lineage>
</organism>
<dbReference type="RefSeq" id="WP_116625582.1">
    <property type="nucleotide sequence ID" value="NZ_QURN01000019.1"/>
</dbReference>
<reference evidence="3" key="1">
    <citation type="submission" date="2018-08" db="EMBL/GenBank/DDBJ databases">
        <authorList>
            <person name="Im W.T."/>
        </authorList>
    </citation>
    <scope>NUCLEOTIDE SEQUENCE [LARGE SCALE GENOMIC DNA]</scope>
    <source>
        <strain evidence="3">LA-28</strain>
    </source>
</reference>
<keyword evidence="3" id="KW-1185">Reference proteome</keyword>
<dbReference type="EMBL" id="QURN01000019">
    <property type="protein sequence ID" value="RFC64661.1"/>
    <property type="molecule type" value="Genomic_DNA"/>
</dbReference>
<evidence type="ECO:0000313" key="3">
    <source>
        <dbReference type="Proteomes" id="UP000262379"/>
    </source>
</evidence>
<dbReference type="AlphaFoldDB" id="A0A371X5Z9"/>
<feature type="region of interest" description="Disordered" evidence="1">
    <location>
        <begin position="1"/>
        <end position="27"/>
    </location>
</feature>
<feature type="region of interest" description="Disordered" evidence="1">
    <location>
        <begin position="409"/>
        <end position="440"/>
    </location>
</feature>
<evidence type="ECO:0000256" key="1">
    <source>
        <dbReference type="SAM" id="MobiDB-lite"/>
    </source>
</evidence>
<evidence type="ECO:0000313" key="2">
    <source>
        <dbReference type="EMBL" id="RFC64661.1"/>
    </source>
</evidence>
<comment type="caution">
    <text evidence="2">The sequence shown here is derived from an EMBL/GenBank/DDBJ whole genome shotgun (WGS) entry which is preliminary data.</text>
</comment>
<proteinExistence type="predicted"/>
<accession>A0A371X5Z9</accession>
<gene>
    <name evidence="2" type="ORF">DY251_19495</name>
</gene>
<feature type="compositionally biased region" description="Basic and acidic residues" evidence="1">
    <location>
        <begin position="409"/>
        <end position="432"/>
    </location>
</feature>
<dbReference type="Proteomes" id="UP000262379">
    <property type="component" value="Unassembled WGS sequence"/>
</dbReference>
<sequence length="440" mass="47882">MATRPNRGNFRNNNAKAGNNSERPDRPAMLGNVALKVESYSTKDNVVTVTGKNVVTGASLTVGLMSAARAANMMKAGIDDERERVEVWAQRLANQVGLEKFADPKDEKFYIKPGGVLQLTNVRLDFSDKNYYAQTAFGLVSDPESKAIMAGTISLRKFDNGSMRLQVFNEGASIGLRAEDQAGVRSKIAAAFDARLPVGNGVQRLSGSDLVSPRGGEGVMSRTVMVTVSQPNERGYIDFNTYYARTASYEVGDGDFKVSSGFGDTLDRTTLDKKSGIAFAILASVAGVPFEKIAARIPDGPEKADVEKTLRDYFEGVKAEGVKISITPGYTVPFIKAAEEHIAKREEMFANEVFTGVVTVATRRADGELMERPAATSVMSFKALPKQQPENPPTLSKIAERVHRTLHNIEFKRPDASAEAGKTSEKRQHETLNRGPSLDF</sequence>
<feature type="compositionally biased region" description="Low complexity" evidence="1">
    <location>
        <begin position="1"/>
        <end position="20"/>
    </location>
</feature>
<name>A0A371X5Z9_9HYPH</name>
<protein>
    <submittedName>
        <fullName evidence="2">Uncharacterized protein</fullName>
    </submittedName>
</protein>